<accession>A0ACB6S0B5</accession>
<gene>
    <name evidence="1" type="ORF">BU25DRAFT_62755</name>
</gene>
<evidence type="ECO:0000313" key="2">
    <source>
        <dbReference type="Proteomes" id="UP000799754"/>
    </source>
</evidence>
<keyword evidence="2" id="KW-1185">Reference proteome</keyword>
<comment type="caution">
    <text evidence="1">The sequence shown here is derived from an EMBL/GenBank/DDBJ whole genome shotgun (WGS) entry which is preliminary data.</text>
</comment>
<proteinExistence type="predicted"/>
<dbReference type="Proteomes" id="UP000799754">
    <property type="component" value="Unassembled WGS sequence"/>
</dbReference>
<reference evidence="1" key="1">
    <citation type="journal article" date="2020" name="Stud. Mycol.">
        <title>101 Dothideomycetes genomes: a test case for predicting lifestyles and emergence of pathogens.</title>
        <authorList>
            <person name="Haridas S."/>
            <person name="Albert R."/>
            <person name="Binder M."/>
            <person name="Bloem J."/>
            <person name="Labutti K."/>
            <person name="Salamov A."/>
            <person name="Andreopoulos B."/>
            <person name="Baker S."/>
            <person name="Barry K."/>
            <person name="Bills G."/>
            <person name="Bluhm B."/>
            <person name="Cannon C."/>
            <person name="Castanera R."/>
            <person name="Culley D."/>
            <person name="Daum C."/>
            <person name="Ezra D."/>
            <person name="Gonzalez J."/>
            <person name="Henrissat B."/>
            <person name="Kuo A."/>
            <person name="Liang C."/>
            <person name="Lipzen A."/>
            <person name="Lutzoni F."/>
            <person name="Magnuson J."/>
            <person name="Mondo S."/>
            <person name="Nolan M."/>
            <person name="Ohm R."/>
            <person name="Pangilinan J."/>
            <person name="Park H.-J."/>
            <person name="Ramirez L."/>
            <person name="Alfaro M."/>
            <person name="Sun H."/>
            <person name="Tritt A."/>
            <person name="Yoshinaga Y."/>
            <person name="Zwiers L.-H."/>
            <person name="Turgeon B."/>
            <person name="Goodwin S."/>
            <person name="Spatafora J."/>
            <person name="Crous P."/>
            <person name="Grigoriev I."/>
        </authorList>
    </citation>
    <scope>NUCLEOTIDE SEQUENCE</scope>
    <source>
        <strain evidence="1">CBS 525.71</strain>
    </source>
</reference>
<organism evidence="1 2">
    <name type="scientific">Macroventuria anomochaeta</name>
    <dbReference type="NCBI Taxonomy" id="301207"/>
    <lineage>
        <taxon>Eukaryota</taxon>
        <taxon>Fungi</taxon>
        <taxon>Dikarya</taxon>
        <taxon>Ascomycota</taxon>
        <taxon>Pezizomycotina</taxon>
        <taxon>Dothideomycetes</taxon>
        <taxon>Pleosporomycetidae</taxon>
        <taxon>Pleosporales</taxon>
        <taxon>Pleosporineae</taxon>
        <taxon>Didymellaceae</taxon>
        <taxon>Macroventuria</taxon>
    </lineage>
</organism>
<dbReference type="EMBL" id="MU006717">
    <property type="protein sequence ID" value="KAF2627388.1"/>
    <property type="molecule type" value="Genomic_DNA"/>
</dbReference>
<protein>
    <submittedName>
        <fullName evidence="1">Uncharacterized protein</fullName>
    </submittedName>
</protein>
<sequence>MEKMEQNEFASPLCIENSGSLMRSQRALGEGEFGTVDEVFLPTKPEPLICVRKRVAKPKQWNTHRRVMEAFIREVSVMAKLITSIVSVLLAATQIAGFWVSSYNLCRTCIWLSYLKRRRHQKNGTVYSSKV</sequence>
<name>A0ACB6S0B5_9PLEO</name>
<evidence type="ECO:0000313" key="1">
    <source>
        <dbReference type="EMBL" id="KAF2627388.1"/>
    </source>
</evidence>